<evidence type="ECO:0000313" key="1">
    <source>
        <dbReference type="EMBL" id="WNM59608.1"/>
    </source>
</evidence>
<accession>A0AA96JTJ8</accession>
<dbReference type="InterPro" id="IPR009097">
    <property type="entry name" value="Cyclic_Pdiesterase"/>
</dbReference>
<dbReference type="GO" id="GO:0009187">
    <property type="term" value="P:cyclic nucleotide metabolic process"/>
    <property type="evidence" value="ECO:0007669"/>
    <property type="project" value="TreeGrafter"/>
</dbReference>
<dbReference type="AlphaFoldDB" id="A0AA96JTJ8"/>
<proteinExistence type="predicted"/>
<sequence>MASTYHLWLTPTGQTYDILMKTITDLSNAHHAPVFDPHVTLLGSLPGTEEAISLQCVKLGGLLAPFNIFLAEPAYGDQYFQCVFFKTQETPALMNAHELAKNLFGKAPNPFMPHLSLLYGHYSLKLKHKITSNLSQVLPLNFTVDTIHLIHSKSEHPMDWASILSVPLSG</sequence>
<organism evidence="1 2">
    <name type="scientific">Candidatus Nitrospira allomarina</name>
    <dbReference type="NCBI Taxonomy" id="3020900"/>
    <lineage>
        <taxon>Bacteria</taxon>
        <taxon>Pseudomonadati</taxon>
        <taxon>Nitrospirota</taxon>
        <taxon>Nitrospiria</taxon>
        <taxon>Nitrospirales</taxon>
        <taxon>Nitrospiraceae</taxon>
        <taxon>Nitrospira</taxon>
    </lineage>
</organism>
<dbReference type="PANTHER" id="PTHR28141">
    <property type="entry name" value="2',3'-CYCLIC-NUCLEOTIDE 3'-PHOSPHODIESTERASE"/>
    <property type="match status" value="1"/>
</dbReference>
<protein>
    <submittedName>
        <fullName evidence="1">Uncharacterized protein</fullName>
    </submittedName>
</protein>
<dbReference type="PANTHER" id="PTHR28141:SF1">
    <property type="entry name" value="2',3'-CYCLIC-NUCLEOTIDE 3'-PHOSPHODIESTERASE"/>
    <property type="match status" value="1"/>
</dbReference>
<dbReference type="SUPFAM" id="SSF55144">
    <property type="entry name" value="LigT-like"/>
    <property type="match status" value="1"/>
</dbReference>
<dbReference type="KEGG" id="nall:PP769_07600"/>
<dbReference type="InterPro" id="IPR012386">
    <property type="entry name" value="Cyclic-nucl_3Pdiesterase"/>
</dbReference>
<evidence type="ECO:0000313" key="2">
    <source>
        <dbReference type="Proteomes" id="UP001302719"/>
    </source>
</evidence>
<dbReference type="Pfam" id="PF07823">
    <property type="entry name" value="CPDase"/>
    <property type="match status" value="1"/>
</dbReference>
<name>A0AA96JTJ8_9BACT</name>
<keyword evidence="2" id="KW-1185">Reference proteome</keyword>
<dbReference type="Proteomes" id="UP001302719">
    <property type="component" value="Chromosome"/>
</dbReference>
<dbReference type="EMBL" id="CP116967">
    <property type="protein sequence ID" value="WNM59608.1"/>
    <property type="molecule type" value="Genomic_DNA"/>
</dbReference>
<dbReference type="GO" id="GO:0004113">
    <property type="term" value="F:2',3'-cyclic-nucleotide 3'-phosphodiesterase activity"/>
    <property type="evidence" value="ECO:0007669"/>
    <property type="project" value="TreeGrafter"/>
</dbReference>
<dbReference type="RefSeq" id="WP_312646388.1">
    <property type="nucleotide sequence ID" value="NZ_CP116967.1"/>
</dbReference>
<reference evidence="1 2" key="1">
    <citation type="submission" date="2023-01" db="EMBL/GenBank/DDBJ databases">
        <title>Cultivation and genomic characterization of new, ubiquitous marine nitrite-oxidizing bacteria from the Nitrospirales.</title>
        <authorList>
            <person name="Mueller A.J."/>
            <person name="Daebeler A."/>
            <person name="Herbold C.W."/>
            <person name="Kirkegaard R.H."/>
            <person name="Daims H."/>
        </authorList>
    </citation>
    <scope>NUCLEOTIDE SEQUENCE [LARGE SCALE GENOMIC DNA]</scope>
    <source>
        <strain evidence="1 2">VA</strain>
    </source>
</reference>
<gene>
    <name evidence="1" type="ORF">PP769_07600</name>
</gene>
<dbReference type="Gene3D" id="3.90.1140.10">
    <property type="entry name" value="Cyclic phosphodiesterase"/>
    <property type="match status" value="1"/>
</dbReference>